<evidence type="ECO:0000313" key="1">
    <source>
        <dbReference type="Proteomes" id="UP000887580"/>
    </source>
</evidence>
<organism evidence="1 2">
    <name type="scientific">Panagrolaimus sp. PS1159</name>
    <dbReference type="NCBI Taxonomy" id="55785"/>
    <lineage>
        <taxon>Eukaryota</taxon>
        <taxon>Metazoa</taxon>
        <taxon>Ecdysozoa</taxon>
        <taxon>Nematoda</taxon>
        <taxon>Chromadorea</taxon>
        <taxon>Rhabditida</taxon>
        <taxon>Tylenchina</taxon>
        <taxon>Panagrolaimomorpha</taxon>
        <taxon>Panagrolaimoidea</taxon>
        <taxon>Panagrolaimidae</taxon>
        <taxon>Panagrolaimus</taxon>
    </lineage>
</organism>
<accession>A0AC35EW20</accession>
<evidence type="ECO:0000313" key="2">
    <source>
        <dbReference type="WBParaSite" id="PS1159_v2.g11281.t1"/>
    </source>
</evidence>
<reference evidence="2" key="1">
    <citation type="submission" date="2022-11" db="UniProtKB">
        <authorList>
            <consortium name="WormBaseParasite"/>
        </authorList>
    </citation>
    <scope>IDENTIFICATION</scope>
</reference>
<name>A0AC35EW20_9BILA</name>
<protein>
    <submittedName>
        <fullName evidence="2">PAP-associated domain-containing protein</fullName>
    </submittedName>
</protein>
<proteinExistence type="predicted"/>
<dbReference type="Proteomes" id="UP000887580">
    <property type="component" value="Unplaced"/>
</dbReference>
<sequence length="147" mass="17066">MILHYLQSGVSPPVLPNLLALHYDIFDGTLDLEKLEKMYDHDVGIKMDGKNLCNVGELLIGFLRYFGFFNFKNDGIFVRLACVDSKKTQDEFFIEEVYDGITTAKNLTKRKLRFVKTTFLDAYLGQYDGPNFEKFIHADRTFLEMED</sequence>
<dbReference type="WBParaSite" id="PS1159_v2.g11281.t1">
    <property type="protein sequence ID" value="PS1159_v2.g11281.t1"/>
    <property type="gene ID" value="PS1159_v2.g11281"/>
</dbReference>